<name>A0A3B1BX55_9ZZZZ</name>
<dbReference type="Gene3D" id="3.40.140.20">
    <property type="match status" value="2"/>
</dbReference>
<comment type="similarity">
    <text evidence="3">Belongs to the PurH family.</text>
</comment>
<dbReference type="PIRSF" id="PIRSF000414">
    <property type="entry name" value="AICARFT_IMPCHas"/>
    <property type="match status" value="1"/>
</dbReference>
<evidence type="ECO:0000256" key="9">
    <source>
        <dbReference type="ARBA" id="ARBA00050687"/>
    </source>
</evidence>
<dbReference type="InterPro" id="IPR024051">
    <property type="entry name" value="AICAR_Tfase_dup_dom_sf"/>
</dbReference>
<sequence length="515" mass="55608">MTVIKRVLISVSNKEGITDFARSLAEYGPEILSTGGTAKALGEAGVKVREVSDFTGFPEILDGRVKTLHPKVHGGILGRRDLKSHLDQMSENSIEPIDMVVVNLYPFEATIEKPDVTLEDAIENIDIGGPAMIRSAAKNFKDVVVVIDPADYAMIIEEMKTNNGALTEETRLKLSAKAYAHTAWYDGRIADHLQISAGLAQKLPDRKIIQLEKTQTMRYGENPHQQAAFYKAAGATAVGVAGAKQMHGKELSFNNIVDMTSAYELACEFSDPCVAIIKHTNPCGVALNDSLLQAYIDARETDPVSAFGGVIAVNRELDETAGKEISALFVEVVIAPGFSDGAMSALTAKKNVRLIVAPKFSVKGRTAIKFIPGGALVQDADAVTFDPDNLKVVSKREPTEDELEALKFAWIVSKHVKSNAIIYARDNMTVGIGAGQMSRVDSARIAVEKATRPVEGSVMASDAFFPFRDGIDAAGKVGVRAVIQPGGSVRDEEVISAADEYDMAMVFTGIRHFRH</sequence>
<comment type="pathway">
    <text evidence="2">Purine metabolism; IMP biosynthesis via de novo pathway; 5-formamido-1-(5-phospho-D-ribosyl)imidazole-4-carboxamide from 5-amino-1-(5-phospho-D-ribosyl)imidazole-4-carboxamide (10-formyl THF route): step 1/1.</text>
</comment>
<dbReference type="PROSITE" id="PS51855">
    <property type="entry name" value="MGS"/>
    <property type="match status" value="1"/>
</dbReference>
<dbReference type="UniPathway" id="UPA00074">
    <property type="reaction ID" value="UER00133"/>
</dbReference>
<protein>
    <submittedName>
        <fullName evidence="11">IMP cyclohydrolase / Phosphoribosylaminoimidazolecarboxamide formyltransferase</fullName>
        <ecNumber evidence="11">2.1.2.3</ecNumber>
        <ecNumber evidence="11">3.5.4.10</ecNumber>
    </submittedName>
</protein>
<comment type="catalytic activity">
    <reaction evidence="8">
        <text>(6R)-10-formyltetrahydrofolate + 5-amino-1-(5-phospho-beta-D-ribosyl)imidazole-4-carboxamide = 5-formamido-1-(5-phospho-D-ribosyl)imidazole-4-carboxamide + (6S)-5,6,7,8-tetrahydrofolate</text>
        <dbReference type="Rhea" id="RHEA:22192"/>
        <dbReference type="ChEBI" id="CHEBI:57453"/>
        <dbReference type="ChEBI" id="CHEBI:58467"/>
        <dbReference type="ChEBI" id="CHEBI:58475"/>
        <dbReference type="ChEBI" id="CHEBI:195366"/>
        <dbReference type="EC" id="2.1.2.3"/>
    </reaction>
</comment>
<dbReference type="GO" id="GO:0006189">
    <property type="term" value="P:'de novo' IMP biosynthetic process"/>
    <property type="evidence" value="ECO:0007669"/>
    <property type="project" value="UniProtKB-UniPathway"/>
</dbReference>
<feature type="domain" description="MGS-like" evidence="10">
    <location>
        <begin position="1"/>
        <end position="147"/>
    </location>
</feature>
<dbReference type="SMART" id="SM00798">
    <property type="entry name" value="AICARFT_IMPCHas"/>
    <property type="match status" value="1"/>
</dbReference>
<dbReference type="FunFam" id="3.40.140.20:FF:000002">
    <property type="entry name" value="Bifunctional purine biosynthesis protein PurH"/>
    <property type="match status" value="1"/>
</dbReference>
<dbReference type="EMBL" id="UOGA01000145">
    <property type="protein sequence ID" value="VAX19091.1"/>
    <property type="molecule type" value="Genomic_DNA"/>
</dbReference>
<dbReference type="SUPFAM" id="SSF52335">
    <property type="entry name" value="Methylglyoxal synthase-like"/>
    <property type="match status" value="1"/>
</dbReference>
<dbReference type="Pfam" id="PF02142">
    <property type="entry name" value="MGS"/>
    <property type="match status" value="1"/>
</dbReference>
<dbReference type="CDD" id="cd01421">
    <property type="entry name" value="IMPCH"/>
    <property type="match status" value="1"/>
</dbReference>
<evidence type="ECO:0000256" key="7">
    <source>
        <dbReference type="ARBA" id="ARBA00023268"/>
    </source>
</evidence>
<evidence type="ECO:0000256" key="5">
    <source>
        <dbReference type="ARBA" id="ARBA00022755"/>
    </source>
</evidence>
<dbReference type="InterPro" id="IPR036914">
    <property type="entry name" value="MGS-like_dom_sf"/>
</dbReference>
<dbReference type="InterPro" id="IPR016193">
    <property type="entry name" value="Cytidine_deaminase-like"/>
</dbReference>
<dbReference type="GO" id="GO:0004643">
    <property type="term" value="F:phosphoribosylaminoimidazolecarboxamide formyltransferase activity"/>
    <property type="evidence" value="ECO:0007669"/>
    <property type="project" value="UniProtKB-EC"/>
</dbReference>
<evidence type="ECO:0000313" key="11">
    <source>
        <dbReference type="EMBL" id="VAX19091.1"/>
    </source>
</evidence>
<dbReference type="EC" id="2.1.2.3" evidence="11"/>
<dbReference type="Gene3D" id="3.40.50.1380">
    <property type="entry name" value="Methylglyoxal synthase-like domain"/>
    <property type="match status" value="1"/>
</dbReference>
<dbReference type="FunFam" id="3.40.140.20:FF:000001">
    <property type="entry name" value="Bifunctional purine biosynthesis protein PurH"/>
    <property type="match status" value="1"/>
</dbReference>
<keyword evidence="7" id="KW-0511">Multifunctional enzyme</keyword>
<dbReference type="PANTHER" id="PTHR11692:SF0">
    <property type="entry name" value="BIFUNCTIONAL PURINE BIOSYNTHESIS PROTEIN ATIC"/>
    <property type="match status" value="1"/>
</dbReference>
<accession>A0A3B1BX55</accession>
<evidence type="ECO:0000256" key="6">
    <source>
        <dbReference type="ARBA" id="ARBA00022801"/>
    </source>
</evidence>
<dbReference type="SMART" id="SM00851">
    <property type="entry name" value="MGS"/>
    <property type="match status" value="1"/>
</dbReference>
<dbReference type="SUPFAM" id="SSF53927">
    <property type="entry name" value="Cytidine deaminase-like"/>
    <property type="match status" value="1"/>
</dbReference>
<dbReference type="Pfam" id="PF01808">
    <property type="entry name" value="AICARFT_IMPCHas"/>
    <property type="match status" value="1"/>
</dbReference>
<dbReference type="InterPro" id="IPR011607">
    <property type="entry name" value="MGS-like_dom"/>
</dbReference>
<evidence type="ECO:0000256" key="4">
    <source>
        <dbReference type="ARBA" id="ARBA00022679"/>
    </source>
</evidence>
<organism evidence="11">
    <name type="scientific">hydrothermal vent metagenome</name>
    <dbReference type="NCBI Taxonomy" id="652676"/>
    <lineage>
        <taxon>unclassified sequences</taxon>
        <taxon>metagenomes</taxon>
        <taxon>ecological metagenomes</taxon>
    </lineage>
</organism>
<reference evidence="11" key="1">
    <citation type="submission" date="2018-06" db="EMBL/GenBank/DDBJ databases">
        <authorList>
            <person name="Zhirakovskaya E."/>
        </authorList>
    </citation>
    <scope>NUCLEOTIDE SEQUENCE</scope>
</reference>
<evidence type="ECO:0000256" key="3">
    <source>
        <dbReference type="ARBA" id="ARBA00007667"/>
    </source>
</evidence>
<evidence type="ECO:0000256" key="1">
    <source>
        <dbReference type="ARBA" id="ARBA00004844"/>
    </source>
</evidence>
<evidence type="ECO:0000259" key="10">
    <source>
        <dbReference type="PROSITE" id="PS51855"/>
    </source>
</evidence>
<proteinExistence type="inferred from homology"/>
<dbReference type="GO" id="GO:0003937">
    <property type="term" value="F:IMP cyclohydrolase activity"/>
    <property type="evidence" value="ECO:0007669"/>
    <property type="project" value="UniProtKB-EC"/>
</dbReference>
<dbReference type="NCBIfam" id="NF002049">
    <property type="entry name" value="PRK00881.1"/>
    <property type="match status" value="1"/>
</dbReference>
<dbReference type="InterPro" id="IPR002695">
    <property type="entry name" value="PurH-like"/>
</dbReference>
<dbReference type="AlphaFoldDB" id="A0A3B1BX55"/>
<keyword evidence="4 11" id="KW-0808">Transferase</keyword>
<gene>
    <name evidence="11" type="ORF">MNBD_NITROSPINAE04-1794</name>
</gene>
<keyword evidence="5" id="KW-0658">Purine biosynthesis</keyword>
<dbReference type="GO" id="GO:0005829">
    <property type="term" value="C:cytosol"/>
    <property type="evidence" value="ECO:0007669"/>
    <property type="project" value="TreeGrafter"/>
</dbReference>
<dbReference type="EC" id="3.5.4.10" evidence="11"/>
<keyword evidence="6 11" id="KW-0378">Hydrolase</keyword>
<dbReference type="NCBIfam" id="TIGR00355">
    <property type="entry name" value="purH"/>
    <property type="match status" value="1"/>
</dbReference>
<dbReference type="HAMAP" id="MF_00139">
    <property type="entry name" value="PurH"/>
    <property type="match status" value="1"/>
</dbReference>
<evidence type="ECO:0000256" key="2">
    <source>
        <dbReference type="ARBA" id="ARBA00004954"/>
    </source>
</evidence>
<comment type="pathway">
    <text evidence="1">Purine metabolism; IMP biosynthesis via de novo pathway; IMP from 5-formamido-1-(5-phospho-D-ribosyl)imidazole-4-carboxamide: step 1/1.</text>
</comment>
<dbReference type="PANTHER" id="PTHR11692">
    <property type="entry name" value="BIFUNCTIONAL PURINE BIOSYNTHESIS PROTEIN PURH"/>
    <property type="match status" value="1"/>
</dbReference>
<evidence type="ECO:0000256" key="8">
    <source>
        <dbReference type="ARBA" id="ARBA00050488"/>
    </source>
</evidence>
<dbReference type="FunFam" id="3.40.50.1380:FF:000001">
    <property type="entry name" value="Bifunctional purine biosynthesis protein PurH"/>
    <property type="match status" value="1"/>
</dbReference>
<comment type="catalytic activity">
    <reaction evidence="9">
        <text>IMP + H2O = 5-formamido-1-(5-phospho-D-ribosyl)imidazole-4-carboxamide</text>
        <dbReference type="Rhea" id="RHEA:18445"/>
        <dbReference type="ChEBI" id="CHEBI:15377"/>
        <dbReference type="ChEBI" id="CHEBI:58053"/>
        <dbReference type="ChEBI" id="CHEBI:58467"/>
        <dbReference type="EC" id="3.5.4.10"/>
    </reaction>
</comment>